<name>A0ABN7AYK9_9HEMI</name>
<dbReference type="PANTHER" id="PTHR14677">
    <property type="entry name" value="ARSENITE INDUCUBLE RNA ASSOCIATED PROTEIN AIP-1-RELATED"/>
    <property type="match status" value="1"/>
</dbReference>
<sequence>MEFPEAGENCSAPECKTLDFLPVSCSHCGLIFCKTHFSPLAHQCKKAPDNVVSVPKTADDFHCFHKGCTQTSPVDLTCEHCNHHFCPTHRHHGCTDAPRVSKGAQAAALKKEFRKIKEETDKQVQDRLKKAKNRALANKIKVMKIKGSAVGDNRVPVADRLFFAVAPPLSGKESVSAKSIFFSKEWTLGKTIDSAAKRLKADNKNDRPNEPQLNLFSADGNLISPTLNVTLESLLDKGHLVNGDNIILEYVEPSINCAEEDVSLDPKLLPKYSFTV</sequence>
<evidence type="ECO:0000313" key="6">
    <source>
        <dbReference type="EMBL" id="BES96634.1"/>
    </source>
</evidence>
<dbReference type="PROSITE" id="PS51039">
    <property type="entry name" value="ZF_AN1"/>
    <property type="match status" value="1"/>
</dbReference>
<dbReference type="SUPFAM" id="SSF118310">
    <property type="entry name" value="AN1-like Zinc finger"/>
    <property type="match status" value="2"/>
</dbReference>
<dbReference type="Pfam" id="PF01428">
    <property type="entry name" value="zf-AN1"/>
    <property type="match status" value="1"/>
</dbReference>
<keyword evidence="2 4" id="KW-0863">Zinc-finger</keyword>
<keyword evidence="3" id="KW-0862">Zinc</keyword>
<keyword evidence="1" id="KW-0479">Metal-binding</keyword>
<evidence type="ECO:0000256" key="3">
    <source>
        <dbReference type="ARBA" id="ARBA00022833"/>
    </source>
</evidence>
<feature type="domain" description="AN1-type" evidence="5">
    <location>
        <begin position="4"/>
        <end position="52"/>
    </location>
</feature>
<dbReference type="Gene3D" id="4.10.1110.10">
    <property type="entry name" value="AN1-like Zinc finger"/>
    <property type="match status" value="2"/>
</dbReference>
<dbReference type="InterPro" id="IPR035896">
    <property type="entry name" value="AN1-like_Znf"/>
</dbReference>
<evidence type="ECO:0000256" key="1">
    <source>
        <dbReference type="ARBA" id="ARBA00022723"/>
    </source>
</evidence>
<proteinExistence type="predicted"/>
<dbReference type="InterPro" id="IPR057358">
    <property type="entry name" value="UBL_ZFAND1-like"/>
</dbReference>
<evidence type="ECO:0000256" key="2">
    <source>
        <dbReference type="ARBA" id="ARBA00022771"/>
    </source>
</evidence>
<dbReference type="Proteomes" id="UP001307889">
    <property type="component" value="Chromosome 7"/>
</dbReference>
<dbReference type="PANTHER" id="PTHR14677:SF20">
    <property type="entry name" value="ZINC FINGER AN1-TYPE CONTAINING 2A-RELATED"/>
    <property type="match status" value="1"/>
</dbReference>
<evidence type="ECO:0000256" key="4">
    <source>
        <dbReference type="PROSITE-ProRule" id="PRU00449"/>
    </source>
</evidence>
<accession>A0ABN7AYK9</accession>
<keyword evidence="7" id="KW-1185">Reference proteome</keyword>
<dbReference type="SMART" id="SM00154">
    <property type="entry name" value="ZnF_AN1"/>
    <property type="match status" value="1"/>
</dbReference>
<protein>
    <submittedName>
        <fullName evidence="6">Zinc finger, AN1-type domain 1</fullName>
    </submittedName>
</protein>
<dbReference type="Pfam" id="PF25327">
    <property type="entry name" value="UBL_ZFAND1"/>
    <property type="match status" value="1"/>
</dbReference>
<evidence type="ECO:0000259" key="5">
    <source>
        <dbReference type="PROSITE" id="PS51039"/>
    </source>
</evidence>
<dbReference type="EMBL" id="AP028915">
    <property type="protein sequence ID" value="BES96634.1"/>
    <property type="molecule type" value="Genomic_DNA"/>
</dbReference>
<evidence type="ECO:0000313" key="7">
    <source>
        <dbReference type="Proteomes" id="UP001307889"/>
    </source>
</evidence>
<dbReference type="InterPro" id="IPR000058">
    <property type="entry name" value="Znf_AN1"/>
</dbReference>
<organism evidence="6 7">
    <name type="scientific">Nesidiocoris tenuis</name>
    <dbReference type="NCBI Taxonomy" id="355587"/>
    <lineage>
        <taxon>Eukaryota</taxon>
        <taxon>Metazoa</taxon>
        <taxon>Ecdysozoa</taxon>
        <taxon>Arthropoda</taxon>
        <taxon>Hexapoda</taxon>
        <taxon>Insecta</taxon>
        <taxon>Pterygota</taxon>
        <taxon>Neoptera</taxon>
        <taxon>Paraneoptera</taxon>
        <taxon>Hemiptera</taxon>
        <taxon>Heteroptera</taxon>
        <taxon>Panheteroptera</taxon>
        <taxon>Cimicomorpha</taxon>
        <taxon>Miridae</taxon>
        <taxon>Dicyphina</taxon>
        <taxon>Nesidiocoris</taxon>
    </lineage>
</organism>
<gene>
    <name evidence="6" type="ORF">NTJ_09446</name>
</gene>
<reference evidence="6 7" key="1">
    <citation type="submission" date="2023-09" db="EMBL/GenBank/DDBJ databases">
        <title>Nesidiocoris tenuis whole genome shotgun sequence.</title>
        <authorList>
            <person name="Shibata T."/>
            <person name="Shimoda M."/>
            <person name="Kobayashi T."/>
            <person name="Uehara T."/>
        </authorList>
    </citation>
    <scope>NUCLEOTIDE SEQUENCE [LARGE SCALE GENOMIC DNA]</scope>
    <source>
        <strain evidence="6 7">Japan</strain>
    </source>
</reference>